<dbReference type="InterPro" id="IPR021438">
    <property type="entry name" value="DUF3087"/>
</dbReference>
<gene>
    <name evidence="2" type="ordered locus">Fbal_2725</name>
</gene>
<feature type="transmembrane region" description="Helical" evidence="1">
    <location>
        <begin position="55"/>
        <end position="76"/>
    </location>
</feature>
<dbReference type="Pfam" id="PF11286">
    <property type="entry name" value="DUF3087"/>
    <property type="match status" value="1"/>
</dbReference>
<dbReference type="AlphaFoldDB" id="E1SRK6"/>
<dbReference type="RefSeq" id="WP_013346233.1">
    <property type="nucleotide sequence ID" value="NC_014541.1"/>
</dbReference>
<dbReference type="Proteomes" id="UP000006683">
    <property type="component" value="Chromosome"/>
</dbReference>
<protein>
    <recommendedName>
        <fullName evidence="4">DUF3087 domain-containing protein</fullName>
    </recommendedName>
</protein>
<organism evidence="2 3">
    <name type="scientific">Ferrimonas balearica (strain DSM 9799 / CCM 4581 / KCTC 23876 / PAT)</name>
    <dbReference type="NCBI Taxonomy" id="550540"/>
    <lineage>
        <taxon>Bacteria</taxon>
        <taxon>Pseudomonadati</taxon>
        <taxon>Pseudomonadota</taxon>
        <taxon>Gammaproteobacteria</taxon>
        <taxon>Alteromonadales</taxon>
        <taxon>Ferrimonadaceae</taxon>
        <taxon>Ferrimonas</taxon>
    </lineage>
</organism>
<keyword evidence="1" id="KW-0812">Transmembrane</keyword>
<keyword evidence="3" id="KW-1185">Reference proteome</keyword>
<dbReference type="OrthoDB" id="6118114at2"/>
<dbReference type="GeneID" id="67182950"/>
<dbReference type="KEGG" id="fbl:Fbal_2725"/>
<dbReference type="eggNOG" id="ENOG502ZZ0F">
    <property type="taxonomic scope" value="Bacteria"/>
</dbReference>
<keyword evidence="1" id="KW-0472">Membrane</keyword>
<dbReference type="HOGENOM" id="CLU_131508_1_0_6"/>
<keyword evidence="1" id="KW-1133">Transmembrane helix</keyword>
<evidence type="ECO:0000313" key="2">
    <source>
        <dbReference type="EMBL" id="ADN76927.1"/>
    </source>
</evidence>
<evidence type="ECO:0000256" key="1">
    <source>
        <dbReference type="SAM" id="Phobius"/>
    </source>
</evidence>
<sequence length="172" mass="19161">MELSAIEPGHYRRRVNQISLGFVAALALLSVAFGSLLIALFGQGPVASGESTGHFHLNLMGVVLALALCSAVLAGLKDKPFMAEVMLVWQTKQRHNRIFRKLAAIQAAAERKEPEALSILSYYHDSRIQVYRLDNNTLTLSEVVREQEALAERLAQWQISPPPFETAMLDRY</sequence>
<reference evidence="2 3" key="1">
    <citation type="journal article" date="2010" name="Stand. Genomic Sci.">
        <title>Complete genome sequence of Ferrimonas balearica type strain (PAT).</title>
        <authorList>
            <person name="Nolan M."/>
            <person name="Sikorski J."/>
            <person name="Davenport K."/>
            <person name="Lucas S."/>
            <person name="Glavina Del Rio T."/>
            <person name="Tice H."/>
            <person name="Cheng J."/>
            <person name="Goodwin L."/>
            <person name="Pitluck S."/>
            <person name="Liolios K."/>
            <person name="Ivanova N."/>
            <person name="Mavromatis K."/>
            <person name="Ovchinnikova G."/>
            <person name="Pati A."/>
            <person name="Chen A."/>
            <person name="Palaniappan K."/>
            <person name="Land M."/>
            <person name="Hauser L."/>
            <person name="Chang Y."/>
            <person name="Jeffries C."/>
            <person name="Tapia R."/>
            <person name="Brettin T."/>
            <person name="Detter J."/>
            <person name="Han C."/>
            <person name="Yasawong M."/>
            <person name="Rohde M."/>
            <person name="Tindall B."/>
            <person name="Goker M."/>
            <person name="Woyke T."/>
            <person name="Bristow J."/>
            <person name="Eisen J."/>
            <person name="Markowitz V."/>
            <person name="Hugenholtz P."/>
            <person name="Kyrpides N."/>
            <person name="Klenk H."/>
            <person name="Lapidus A."/>
        </authorList>
    </citation>
    <scope>NUCLEOTIDE SEQUENCE [LARGE SCALE GENOMIC DNA]</scope>
    <source>
        <strain evidence="3">DSM 9799 / CCM 4581 / KCTC 23876 / PAT</strain>
    </source>
</reference>
<dbReference type="EMBL" id="CP002209">
    <property type="protein sequence ID" value="ADN76927.1"/>
    <property type="molecule type" value="Genomic_DNA"/>
</dbReference>
<proteinExistence type="predicted"/>
<evidence type="ECO:0000313" key="3">
    <source>
        <dbReference type="Proteomes" id="UP000006683"/>
    </source>
</evidence>
<accession>E1SRK6</accession>
<name>E1SRK6_FERBD</name>
<feature type="transmembrane region" description="Helical" evidence="1">
    <location>
        <begin position="20"/>
        <end position="43"/>
    </location>
</feature>
<dbReference type="STRING" id="550540.Fbal_2725"/>
<evidence type="ECO:0008006" key="4">
    <source>
        <dbReference type="Google" id="ProtNLM"/>
    </source>
</evidence>